<dbReference type="PROSITE" id="PS50994">
    <property type="entry name" value="INTEGRASE"/>
    <property type="match status" value="1"/>
</dbReference>
<keyword evidence="2" id="KW-0548">Nucleotidyltransferase</keyword>
<comment type="caution">
    <text evidence="10">The sequence shown here is derived from an EMBL/GenBank/DDBJ whole genome shotgun (WGS) entry which is preliminary data.</text>
</comment>
<dbReference type="GO" id="GO:0003964">
    <property type="term" value="F:RNA-directed DNA polymerase activity"/>
    <property type="evidence" value="ECO:0007669"/>
    <property type="project" value="UniProtKB-KW"/>
</dbReference>
<evidence type="ECO:0000256" key="1">
    <source>
        <dbReference type="ARBA" id="ARBA00022679"/>
    </source>
</evidence>
<protein>
    <submittedName>
        <fullName evidence="10">Uncharacterized protein</fullName>
    </submittedName>
</protein>
<feature type="domain" description="RNase H type-1" evidence="8">
    <location>
        <begin position="493"/>
        <end position="629"/>
    </location>
</feature>
<dbReference type="PANTHER" id="PTHR41694">
    <property type="entry name" value="ENDOGENOUS RETROVIRUS GROUP K MEMBER POL PROTEIN"/>
    <property type="match status" value="1"/>
</dbReference>
<feature type="region of interest" description="Disordered" evidence="7">
    <location>
        <begin position="677"/>
        <end position="724"/>
    </location>
</feature>
<feature type="compositionally biased region" description="Basic and acidic residues" evidence="7">
    <location>
        <begin position="687"/>
        <end position="703"/>
    </location>
</feature>
<organism evidence="10 11">
    <name type="scientific">Zosterops borbonicus</name>
    <dbReference type="NCBI Taxonomy" id="364589"/>
    <lineage>
        <taxon>Eukaryota</taxon>
        <taxon>Metazoa</taxon>
        <taxon>Chordata</taxon>
        <taxon>Craniata</taxon>
        <taxon>Vertebrata</taxon>
        <taxon>Euteleostomi</taxon>
        <taxon>Archelosauria</taxon>
        <taxon>Archosauria</taxon>
        <taxon>Dinosauria</taxon>
        <taxon>Saurischia</taxon>
        <taxon>Theropoda</taxon>
        <taxon>Coelurosauria</taxon>
        <taxon>Aves</taxon>
        <taxon>Neognathae</taxon>
        <taxon>Neoaves</taxon>
        <taxon>Telluraves</taxon>
        <taxon>Australaves</taxon>
        <taxon>Passeriformes</taxon>
        <taxon>Sylvioidea</taxon>
        <taxon>Zosteropidae</taxon>
        <taxon>Zosterops</taxon>
    </lineage>
</organism>
<dbReference type="InterPro" id="IPR036157">
    <property type="entry name" value="dUTPase-like_sf"/>
</dbReference>
<dbReference type="GO" id="GO:0015074">
    <property type="term" value="P:DNA integration"/>
    <property type="evidence" value="ECO:0007669"/>
    <property type="project" value="InterPro"/>
</dbReference>
<feature type="compositionally biased region" description="Basic and acidic residues" evidence="7">
    <location>
        <begin position="715"/>
        <end position="724"/>
    </location>
</feature>
<dbReference type="Pfam" id="PF00607">
    <property type="entry name" value="Gag_p24"/>
    <property type="match status" value="1"/>
</dbReference>
<accession>A0A8K1D944</accession>
<gene>
    <name evidence="10" type="ORF">HGM15179_019557</name>
</gene>
<dbReference type="PANTHER" id="PTHR41694:SF3">
    <property type="entry name" value="RNA-DIRECTED DNA POLYMERASE-RELATED"/>
    <property type="match status" value="1"/>
</dbReference>
<dbReference type="CDD" id="cd07557">
    <property type="entry name" value="trimeric_dUTPase"/>
    <property type="match status" value="1"/>
</dbReference>
<evidence type="ECO:0000259" key="9">
    <source>
        <dbReference type="PROSITE" id="PS50994"/>
    </source>
</evidence>
<dbReference type="Pfam" id="PF00692">
    <property type="entry name" value="dUTPase"/>
    <property type="match status" value="1"/>
</dbReference>
<keyword evidence="11" id="KW-1185">Reference proteome</keyword>
<evidence type="ECO:0000259" key="8">
    <source>
        <dbReference type="PROSITE" id="PS50879"/>
    </source>
</evidence>
<dbReference type="Gene3D" id="2.70.40.10">
    <property type="match status" value="1"/>
</dbReference>
<dbReference type="Gene3D" id="1.10.375.10">
    <property type="entry name" value="Human Immunodeficiency Virus Type 1 Capsid Protein"/>
    <property type="match status" value="1"/>
</dbReference>
<dbReference type="OrthoDB" id="9395371at2759"/>
<dbReference type="Gene3D" id="3.30.420.10">
    <property type="entry name" value="Ribonuclease H-like superfamily/Ribonuclease H"/>
    <property type="match status" value="2"/>
</dbReference>
<evidence type="ECO:0000256" key="4">
    <source>
        <dbReference type="ARBA" id="ARBA00022759"/>
    </source>
</evidence>
<reference evidence="10" key="1">
    <citation type="submission" date="2019-04" db="EMBL/GenBank/DDBJ databases">
        <title>Genome assembly of Zosterops borbonicus 15179.</title>
        <authorList>
            <person name="Leroy T."/>
            <person name="Anselmetti Y."/>
            <person name="Tilak M.-K."/>
            <person name="Nabholz B."/>
        </authorList>
    </citation>
    <scope>NUCLEOTIDE SEQUENCE</scope>
    <source>
        <strain evidence="10">HGM_15179</strain>
        <tissue evidence="10">Muscle</tissue>
    </source>
</reference>
<dbReference type="PROSITE" id="PS50879">
    <property type="entry name" value="RNASE_H_1"/>
    <property type="match status" value="1"/>
</dbReference>
<dbReference type="Pfam" id="PF00665">
    <property type="entry name" value="rve"/>
    <property type="match status" value="1"/>
</dbReference>
<keyword evidence="5" id="KW-0378">Hydrolase</keyword>
<evidence type="ECO:0000313" key="11">
    <source>
        <dbReference type="Proteomes" id="UP000796761"/>
    </source>
</evidence>
<keyword evidence="1" id="KW-0808">Transferase</keyword>
<dbReference type="Proteomes" id="UP000796761">
    <property type="component" value="Unassembled WGS sequence"/>
</dbReference>
<dbReference type="InterPro" id="IPR001584">
    <property type="entry name" value="Integrase_cat-core"/>
</dbReference>
<dbReference type="Gene3D" id="1.10.1200.30">
    <property type="match status" value="1"/>
</dbReference>
<proteinExistence type="predicted"/>
<keyword evidence="3" id="KW-0540">Nuclease</keyword>
<dbReference type="InterPro" id="IPR002156">
    <property type="entry name" value="RNaseH_domain"/>
</dbReference>
<evidence type="ECO:0000256" key="5">
    <source>
        <dbReference type="ARBA" id="ARBA00022801"/>
    </source>
</evidence>
<dbReference type="GO" id="GO:0004523">
    <property type="term" value="F:RNA-DNA hybrid ribonuclease activity"/>
    <property type="evidence" value="ECO:0007669"/>
    <property type="project" value="InterPro"/>
</dbReference>
<evidence type="ECO:0000256" key="7">
    <source>
        <dbReference type="SAM" id="MobiDB-lite"/>
    </source>
</evidence>
<feature type="domain" description="Integrase catalytic" evidence="9">
    <location>
        <begin position="606"/>
        <end position="693"/>
    </location>
</feature>
<evidence type="ECO:0000256" key="3">
    <source>
        <dbReference type="ARBA" id="ARBA00022722"/>
    </source>
</evidence>
<dbReference type="AlphaFoldDB" id="A0A8K1D944"/>
<dbReference type="InterPro" id="IPR036397">
    <property type="entry name" value="RNaseH_sf"/>
</dbReference>
<dbReference type="GO" id="GO:0016032">
    <property type="term" value="P:viral process"/>
    <property type="evidence" value="ECO:0007669"/>
    <property type="project" value="InterPro"/>
</dbReference>
<dbReference type="InterPro" id="IPR033704">
    <property type="entry name" value="dUTPase_trimeric"/>
</dbReference>
<dbReference type="EMBL" id="SWJQ01001731">
    <property type="protein sequence ID" value="TRZ07550.1"/>
    <property type="molecule type" value="Genomic_DNA"/>
</dbReference>
<evidence type="ECO:0000256" key="6">
    <source>
        <dbReference type="ARBA" id="ARBA00022918"/>
    </source>
</evidence>
<dbReference type="InterPro" id="IPR029054">
    <property type="entry name" value="dUTPase-like"/>
</dbReference>
<keyword evidence="6" id="KW-0695">RNA-directed DNA polymerase</keyword>
<sequence>MFESKWTQLAETAAAQNQMARQYDPSYGVGPDVLLGIRDFADVNKQIAYEPLVLEQCQRTGMAALVDDFAARRVLLNTVAKSNCNAECRRIIEALPGDPSLLQMVEACLKMGTTGGVDVCTAETVVLKDSAVHKIPLDAFGPLGDGLSAFLMGRSSTTIQGIIVHLGLLNADYMGRIYAMVSTSPPPLTIPEKTRIAQLVPFKSSVPRAESQVRGDGGFGSTGPPQVFWTDSLTKRCPEKICTLSLPGATPLEIHLRGILDTGPVGPGSFGAFYQTLEHPCVLHQKEVWEMEAVARPPKSEPSDGKHGDTAGWYAIIHHASSRMCQQLIMLSRQNGINGEFCRKACEIPEPVPMVHRIDPSIEVTVFVTTPDLHPTAVIGQWSDKWSDPLHVLEWVFLPHQPQKTATALFKLIARLIMKSQQQCFQLMGVDPAQIVLPVPREDFNWSLANSVSLQSALENFTGQITYHLPSHKLLQVAKSTQISLRHKHSQEPVQGPTVFTDGSGKTRKAILTWKDGSEWKVLEGHEDGSAQLIELKAAVMAFQKFSQQPINLVTDSAYVADIAQQLGHLVLKKVSNAALFHLLETLRCALQDRVHPYYVLHVQSHTNLPGFVAGGNTDVTQIAEFSRLKYVNVMVDRFSSAMWASAHAGEKTHDIIAHWRQAFAVLGIPSAIKTDNGPAYTSQKHQRQEQELRRQQECEQRWPKVTVSQRKKERGKEDKRAGEDEYFIVDGQKKIEKK</sequence>
<dbReference type="SUPFAM" id="SSF53098">
    <property type="entry name" value="Ribonuclease H-like"/>
    <property type="match status" value="2"/>
</dbReference>
<evidence type="ECO:0000313" key="10">
    <source>
        <dbReference type="EMBL" id="TRZ07550.1"/>
    </source>
</evidence>
<dbReference type="SUPFAM" id="SSF51283">
    <property type="entry name" value="dUTPase-like"/>
    <property type="match status" value="1"/>
</dbReference>
<dbReference type="InterPro" id="IPR008919">
    <property type="entry name" value="Retrov_capsid_N"/>
</dbReference>
<dbReference type="GO" id="GO:0035613">
    <property type="term" value="F:RNA stem-loop binding"/>
    <property type="evidence" value="ECO:0007669"/>
    <property type="project" value="TreeGrafter"/>
</dbReference>
<keyword evidence="4" id="KW-0255">Endonuclease</keyword>
<dbReference type="InterPro" id="IPR008916">
    <property type="entry name" value="Retrov_capsid_C"/>
</dbReference>
<dbReference type="InterPro" id="IPR012337">
    <property type="entry name" value="RNaseH-like_sf"/>
</dbReference>
<evidence type="ECO:0000256" key="2">
    <source>
        <dbReference type="ARBA" id="ARBA00022695"/>
    </source>
</evidence>
<name>A0A8K1D944_9PASS</name>